<name>A0A914E1Z7_9BILA</name>
<dbReference type="WBParaSite" id="ACRNAN_scaffold5208.g23063.t1">
    <property type="protein sequence ID" value="ACRNAN_scaffold5208.g23063.t1"/>
    <property type="gene ID" value="ACRNAN_scaffold5208.g23063"/>
</dbReference>
<dbReference type="AlphaFoldDB" id="A0A914E1Z7"/>
<organism evidence="1 2">
    <name type="scientific">Acrobeloides nanus</name>
    <dbReference type="NCBI Taxonomy" id="290746"/>
    <lineage>
        <taxon>Eukaryota</taxon>
        <taxon>Metazoa</taxon>
        <taxon>Ecdysozoa</taxon>
        <taxon>Nematoda</taxon>
        <taxon>Chromadorea</taxon>
        <taxon>Rhabditida</taxon>
        <taxon>Tylenchina</taxon>
        <taxon>Cephalobomorpha</taxon>
        <taxon>Cephaloboidea</taxon>
        <taxon>Cephalobidae</taxon>
        <taxon>Acrobeloides</taxon>
    </lineage>
</organism>
<reference evidence="2" key="1">
    <citation type="submission" date="2022-11" db="UniProtKB">
        <authorList>
            <consortium name="WormBaseParasite"/>
        </authorList>
    </citation>
    <scope>IDENTIFICATION</scope>
</reference>
<evidence type="ECO:0000313" key="1">
    <source>
        <dbReference type="Proteomes" id="UP000887540"/>
    </source>
</evidence>
<accession>A0A914E1Z7</accession>
<sequence>MWLNGMQNDPQIRKLLKRLENSVHVLCVLADAIVGGQGPAAAQEETQAITNGEKVLDQVLNTLFTTFSPPSSGSD</sequence>
<evidence type="ECO:0000313" key="2">
    <source>
        <dbReference type="WBParaSite" id="ACRNAN_scaffold5208.g23063.t1"/>
    </source>
</evidence>
<keyword evidence="1" id="KW-1185">Reference proteome</keyword>
<protein>
    <submittedName>
        <fullName evidence="2">Uncharacterized protein</fullName>
    </submittedName>
</protein>
<proteinExistence type="predicted"/>
<dbReference type="Proteomes" id="UP000887540">
    <property type="component" value="Unplaced"/>
</dbReference>